<comment type="caution">
    <text evidence="7">Lacks conserved residue(s) required for the propagation of feature annotation.</text>
</comment>
<dbReference type="GO" id="GO:0005829">
    <property type="term" value="C:cytosol"/>
    <property type="evidence" value="ECO:0007669"/>
    <property type="project" value="TreeGrafter"/>
</dbReference>
<dbReference type="EC" id="3.6.1.66" evidence="7"/>
<dbReference type="Pfam" id="PF01725">
    <property type="entry name" value="Ham1p_like"/>
    <property type="match status" value="1"/>
</dbReference>
<keyword evidence="4 7" id="KW-0378">Hydrolase</keyword>
<keyword evidence="6 7" id="KW-0546">Nucleotide metabolism</keyword>
<feature type="binding site" evidence="7">
    <location>
        <position position="103"/>
    </location>
    <ligand>
        <name>Mg(2+)</name>
        <dbReference type="ChEBI" id="CHEBI:18420"/>
    </ligand>
</feature>
<comment type="catalytic activity">
    <reaction evidence="7">
        <text>ITP + H2O = IMP + diphosphate + H(+)</text>
        <dbReference type="Rhea" id="RHEA:29399"/>
        <dbReference type="ChEBI" id="CHEBI:15377"/>
        <dbReference type="ChEBI" id="CHEBI:15378"/>
        <dbReference type="ChEBI" id="CHEBI:33019"/>
        <dbReference type="ChEBI" id="CHEBI:58053"/>
        <dbReference type="ChEBI" id="CHEBI:61402"/>
        <dbReference type="EC" id="3.6.1.66"/>
    </reaction>
</comment>
<dbReference type="GO" id="GO:0035870">
    <property type="term" value="F:dITP diphosphatase activity"/>
    <property type="evidence" value="ECO:0007669"/>
    <property type="project" value="UniProtKB-UniRule"/>
</dbReference>
<feature type="binding site" evidence="7">
    <location>
        <position position="240"/>
    </location>
    <ligand>
        <name>substrate</name>
    </ligand>
</feature>
<keyword evidence="5 7" id="KW-0460">Magnesium</keyword>
<dbReference type="InterPro" id="IPR029001">
    <property type="entry name" value="ITPase-like_fam"/>
</dbReference>
<dbReference type="PANTHER" id="PTHR11067">
    <property type="entry name" value="INOSINE TRIPHOSPHATE PYROPHOSPHATASE/HAM1 PROTEIN"/>
    <property type="match status" value="1"/>
</dbReference>
<evidence type="ECO:0000256" key="3">
    <source>
        <dbReference type="ARBA" id="ARBA00022741"/>
    </source>
</evidence>
<evidence type="ECO:0000256" key="5">
    <source>
        <dbReference type="ARBA" id="ARBA00022842"/>
    </source>
</evidence>
<keyword evidence="2 7" id="KW-0479">Metal-binding</keyword>
<feature type="binding site" evidence="7">
    <location>
        <begin position="38"/>
        <end position="43"/>
    </location>
    <ligand>
        <name>substrate</name>
    </ligand>
</feature>
<evidence type="ECO:0000313" key="9">
    <source>
        <dbReference type="Proteomes" id="UP000589552"/>
    </source>
</evidence>
<comment type="cofactor">
    <cofactor evidence="7">
        <name>Mg(2+)</name>
        <dbReference type="ChEBI" id="CHEBI:18420"/>
    </cofactor>
    <text evidence="7">Binds 1 Mg(2+) ion per subunit.</text>
</comment>
<dbReference type="SUPFAM" id="SSF52972">
    <property type="entry name" value="ITPase-like"/>
    <property type="match status" value="1"/>
</dbReference>
<dbReference type="GO" id="GO:0036220">
    <property type="term" value="F:ITP diphosphatase activity"/>
    <property type="evidence" value="ECO:0007669"/>
    <property type="project" value="UniProtKB-UniRule"/>
</dbReference>
<name>A0A7X9SWM7_9CORY</name>
<evidence type="ECO:0000256" key="2">
    <source>
        <dbReference type="ARBA" id="ARBA00022723"/>
    </source>
</evidence>
<proteinExistence type="inferred from homology"/>
<feature type="binding site" evidence="7">
    <location>
        <begin position="201"/>
        <end position="204"/>
    </location>
    <ligand>
        <name>substrate</name>
    </ligand>
</feature>
<dbReference type="CDD" id="cd00515">
    <property type="entry name" value="HAM1"/>
    <property type="match status" value="1"/>
</dbReference>
<dbReference type="HAMAP" id="MF_01405">
    <property type="entry name" value="Non_canon_purine_NTPase"/>
    <property type="match status" value="1"/>
</dbReference>
<dbReference type="InterPro" id="IPR020922">
    <property type="entry name" value="dITP/XTP_pyrophosphatase"/>
</dbReference>
<dbReference type="PANTHER" id="PTHR11067:SF9">
    <property type="entry name" value="INOSINE TRIPHOSPHATE PYROPHOSPHATASE"/>
    <property type="match status" value="1"/>
</dbReference>
<dbReference type="GO" id="GO:0000166">
    <property type="term" value="F:nucleotide binding"/>
    <property type="evidence" value="ECO:0007669"/>
    <property type="project" value="UniProtKB-KW"/>
</dbReference>
<evidence type="ECO:0000256" key="1">
    <source>
        <dbReference type="ARBA" id="ARBA00008023"/>
    </source>
</evidence>
<dbReference type="GO" id="GO:0046872">
    <property type="term" value="F:metal ion binding"/>
    <property type="evidence" value="ECO:0007669"/>
    <property type="project" value="UniProtKB-KW"/>
</dbReference>
<comment type="function">
    <text evidence="7">Pyrophosphatase that catalyzes the hydrolysis of nucleoside triphosphates to their monophosphate derivatives, with a high preference for the non-canonical purine nucleotides XTP (xanthosine triphosphate), dITP (deoxyinosine triphosphate) and ITP. Seems to function as a house-cleaning enzyme that removes non-canonical purine nucleotides from the nucleotide pool, thus preventing their incorporation into DNA/RNA and avoiding chromosomal lesions.</text>
</comment>
<comment type="similarity">
    <text evidence="1 7">Belongs to the HAM1 NTPase family.</text>
</comment>
<comment type="subunit">
    <text evidence="7">Homodimer.</text>
</comment>
<feature type="binding site" evidence="7">
    <location>
        <begin position="245"/>
        <end position="246"/>
    </location>
    <ligand>
        <name>substrate</name>
    </ligand>
</feature>
<dbReference type="GO" id="GO:0017111">
    <property type="term" value="F:ribonucleoside triphosphate phosphatase activity"/>
    <property type="evidence" value="ECO:0007669"/>
    <property type="project" value="InterPro"/>
</dbReference>
<dbReference type="GO" id="GO:0009146">
    <property type="term" value="P:purine nucleoside triphosphate catabolic process"/>
    <property type="evidence" value="ECO:0007669"/>
    <property type="project" value="UniProtKB-UniRule"/>
</dbReference>
<reference evidence="8 9" key="1">
    <citation type="submission" date="2020-04" db="EMBL/GenBank/DDBJ databases">
        <authorList>
            <person name="Hitch T.C.A."/>
            <person name="Wylensek D."/>
            <person name="Clavel T."/>
        </authorList>
    </citation>
    <scope>NUCLEOTIDE SEQUENCE [LARGE SCALE GENOMIC DNA]</scope>
    <source>
        <strain evidence="8 9">BL-383-APC-2I</strain>
    </source>
</reference>
<dbReference type="AlphaFoldDB" id="A0A7X9SWM7"/>
<feature type="binding site" evidence="7">
    <location>
        <position position="104"/>
    </location>
    <ligand>
        <name>substrate</name>
    </ligand>
</feature>
<comment type="catalytic activity">
    <reaction evidence="7">
        <text>XTP + H2O = XMP + diphosphate + H(+)</text>
        <dbReference type="Rhea" id="RHEA:28610"/>
        <dbReference type="ChEBI" id="CHEBI:15377"/>
        <dbReference type="ChEBI" id="CHEBI:15378"/>
        <dbReference type="ChEBI" id="CHEBI:33019"/>
        <dbReference type="ChEBI" id="CHEBI:57464"/>
        <dbReference type="ChEBI" id="CHEBI:61314"/>
        <dbReference type="EC" id="3.6.1.66"/>
    </reaction>
</comment>
<comment type="caution">
    <text evidence="8">The sequence shown here is derived from an EMBL/GenBank/DDBJ whole genome shotgun (WGS) entry which is preliminary data.</text>
</comment>
<dbReference type="EMBL" id="JABAGA010000004">
    <property type="protein sequence ID" value="NMF09412.1"/>
    <property type="molecule type" value="Genomic_DNA"/>
</dbReference>
<organism evidence="8 9">
    <name type="scientific">Corynebacterium xerosis</name>
    <dbReference type="NCBI Taxonomy" id="1725"/>
    <lineage>
        <taxon>Bacteria</taxon>
        <taxon>Bacillati</taxon>
        <taxon>Actinomycetota</taxon>
        <taxon>Actinomycetes</taxon>
        <taxon>Mycobacteriales</taxon>
        <taxon>Corynebacteriaceae</taxon>
        <taxon>Corynebacterium</taxon>
    </lineage>
</organism>
<evidence type="ECO:0000313" key="8">
    <source>
        <dbReference type="EMBL" id="NMF09412.1"/>
    </source>
</evidence>
<gene>
    <name evidence="8" type="ORF">HF852_07365</name>
</gene>
<dbReference type="Proteomes" id="UP000589552">
    <property type="component" value="Unassembled WGS sequence"/>
</dbReference>
<dbReference type="GO" id="GO:0036222">
    <property type="term" value="F:XTP diphosphatase activity"/>
    <property type="evidence" value="ECO:0007669"/>
    <property type="project" value="UniProtKB-UniRule"/>
</dbReference>
<dbReference type="GO" id="GO:0009117">
    <property type="term" value="P:nucleotide metabolic process"/>
    <property type="evidence" value="ECO:0007669"/>
    <property type="project" value="UniProtKB-KW"/>
</dbReference>
<sequence>MVENWRADDAPIVASAAHHAAGHPTTGRGKAMKLLVATRNKKKLGELARLLEGAGVEGVELLSIDDVDEYPERPEDGRTFEANALIKAHDGADATGLPCLADDSGLSVDELNGMPGVLSARWSGGHGDDAANNALLLGQLRDIPDNRRGASFVSSVVLVVPGAGEVGDGVAPDSGDGDLVLSFHGEWRGRVLDEERGDGGFGYDPLFVPREEDSRVKAGRDVDELGADARTAAQLTPDEKDAISHRGRALRQLVPELARLARTLG</sequence>
<evidence type="ECO:0000256" key="4">
    <source>
        <dbReference type="ARBA" id="ARBA00022801"/>
    </source>
</evidence>
<comment type="catalytic activity">
    <reaction evidence="7">
        <text>dITP + H2O = dIMP + diphosphate + H(+)</text>
        <dbReference type="Rhea" id="RHEA:28342"/>
        <dbReference type="ChEBI" id="CHEBI:15377"/>
        <dbReference type="ChEBI" id="CHEBI:15378"/>
        <dbReference type="ChEBI" id="CHEBI:33019"/>
        <dbReference type="ChEBI" id="CHEBI:61194"/>
        <dbReference type="ChEBI" id="CHEBI:61382"/>
        <dbReference type="EC" id="3.6.1.66"/>
    </reaction>
</comment>
<evidence type="ECO:0000256" key="7">
    <source>
        <dbReference type="HAMAP-Rule" id="MF_01405"/>
    </source>
</evidence>
<accession>A0A7X9SWM7</accession>
<evidence type="ECO:0000256" key="6">
    <source>
        <dbReference type="ARBA" id="ARBA00023080"/>
    </source>
</evidence>
<protein>
    <recommendedName>
        <fullName evidence="7">dITP/XTP pyrophosphatase</fullName>
        <ecNumber evidence="7">3.6.1.66</ecNumber>
    </recommendedName>
    <alternativeName>
        <fullName evidence="7">Non-canonical purine NTP pyrophosphatase</fullName>
    </alternativeName>
    <alternativeName>
        <fullName evidence="7">Non-standard purine NTP pyrophosphatase</fullName>
    </alternativeName>
    <alternativeName>
        <fullName evidence="7">Nucleoside-triphosphate diphosphatase</fullName>
    </alternativeName>
    <alternativeName>
        <fullName evidence="7">Nucleoside-triphosphate pyrophosphatase</fullName>
        <shortName evidence="7">NTPase</shortName>
    </alternativeName>
</protein>
<dbReference type="InterPro" id="IPR002637">
    <property type="entry name" value="RdgB/HAM1"/>
</dbReference>
<dbReference type="Gene3D" id="3.90.950.10">
    <property type="match status" value="1"/>
</dbReference>
<keyword evidence="3 7" id="KW-0547">Nucleotide-binding</keyword>
<feature type="active site" description="Proton acceptor" evidence="7">
    <location>
        <position position="103"/>
    </location>
</feature>